<dbReference type="PROSITE" id="PS51643">
    <property type="entry name" value="HD_CAS3"/>
    <property type="match status" value="1"/>
</dbReference>
<dbReference type="Gene3D" id="3.40.50.300">
    <property type="entry name" value="P-loop containing nucleotide triphosphate hydrolases"/>
    <property type="match status" value="2"/>
</dbReference>
<dbReference type="Pfam" id="PF18019">
    <property type="entry name" value="Cas3_HD"/>
    <property type="match status" value="1"/>
</dbReference>
<evidence type="ECO:0000313" key="12">
    <source>
        <dbReference type="EMBL" id="OIQ61468.1"/>
    </source>
</evidence>
<keyword evidence="6 12" id="KW-0378">Hydrolase</keyword>
<dbReference type="NCBIfam" id="TIGR01587">
    <property type="entry name" value="cas3_core"/>
    <property type="match status" value="1"/>
</dbReference>
<comment type="caution">
    <text evidence="12">The sequence shown here is derived from an EMBL/GenBank/DDBJ whole genome shotgun (WGS) entry which is preliminary data.</text>
</comment>
<dbReference type="InterPro" id="IPR006474">
    <property type="entry name" value="Helicase_Cas3_CRISPR-ass_core"/>
</dbReference>
<dbReference type="AlphaFoldDB" id="A0A1J5P1V2"/>
<dbReference type="GO" id="GO:0051607">
    <property type="term" value="P:defense response to virus"/>
    <property type="evidence" value="ECO:0007669"/>
    <property type="project" value="UniProtKB-KW"/>
</dbReference>
<evidence type="ECO:0000313" key="13">
    <source>
        <dbReference type="Proteomes" id="UP000182811"/>
    </source>
</evidence>
<gene>
    <name evidence="12" type="primary">cas3_2</name>
    <name evidence="12" type="ORF">MOTE_00310</name>
</gene>
<keyword evidence="7 12" id="KW-0347">Helicase</keyword>
<dbReference type="EMBL" id="MDDC01000001">
    <property type="protein sequence ID" value="OIQ61468.1"/>
    <property type="molecule type" value="Genomic_DNA"/>
</dbReference>
<proteinExistence type="inferred from homology"/>
<keyword evidence="9" id="KW-0051">Antiviral defense</keyword>
<dbReference type="InterPro" id="IPR014001">
    <property type="entry name" value="Helicase_ATP-bd"/>
</dbReference>
<evidence type="ECO:0000256" key="1">
    <source>
        <dbReference type="ARBA" id="ARBA00006847"/>
    </source>
</evidence>
<dbReference type="SMART" id="SM00487">
    <property type="entry name" value="DEXDc"/>
    <property type="match status" value="1"/>
</dbReference>
<comment type="similarity">
    <text evidence="1">In the N-terminal section; belongs to the CRISPR-associated nuclease Cas3-HD family.</text>
</comment>
<evidence type="ECO:0000256" key="8">
    <source>
        <dbReference type="ARBA" id="ARBA00022840"/>
    </source>
</evidence>
<evidence type="ECO:0000256" key="2">
    <source>
        <dbReference type="ARBA" id="ARBA00009046"/>
    </source>
</evidence>
<evidence type="ECO:0000256" key="9">
    <source>
        <dbReference type="ARBA" id="ARBA00023118"/>
    </source>
</evidence>
<dbReference type="GO" id="GO:0004518">
    <property type="term" value="F:nuclease activity"/>
    <property type="evidence" value="ECO:0007669"/>
    <property type="project" value="UniProtKB-KW"/>
</dbReference>
<feature type="domain" description="Helicase ATP-binding" evidence="10">
    <location>
        <begin position="237"/>
        <end position="423"/>
    </location>
</feature>
<dbReference type="InterPro" id="IPR027417">
    <property type="entry name" value="P-loop_NTPase"/>
</dbReference>
<reference evidence="12 13" key="1">
    <citation type="submission" date="2016-08" db="EMBL/GenBank/DDBJ databases">
        <title>Genome-based comparison of Moorella thermoacetic strains.</title>
        <authorList>
            <person name="Poehlein A."/>
            <person name="Bengelsdorf F.R."/>
            <person name="Esser C."/>
            <person name="Duerre P."/>
            <person name="Daniel R."/>
        </authorList>
    </citation>
    <scope>NUCLEOTIDE SEQUENCE [LARGE SCALE GENOMIC DNA]</scope>
    <source>
        <strain evidence="12 13">DSM 21394</strain>
    </source>
</reference>
<protein>
    <submittedName>
        <fullName evidence="12">CRISPR-associated nuclease/helicase Cas3</fullName>
        <ecNumber evidence="12">3.1.-.-</ecNumber>
        <ecNumber evidence="12">3.6.4.-</ecNumber>
    </submittedName>
</protein>
<dbReference type="SUPFAM" id="SSF109604">
    <property type="entry name" value="HD-domain/PDEase-like"/>
    <property type="match status" value="1"/>
</dbReference>
<keyword evidence="4" id="KW-0479">Metal-binding</keyword>
<organism evidence="12 13">
    <name type="scientific">Neomoorella thermoacetica</name>
    <name type="common">Clostridium thermoaceticum</name>
    <dbReference type="NCBI Taxonomy" id="1525"/>
    <lineage>
        <taxon>Bacteria</taxon>
        <taxon>Bacillati</taxon>
        <taxon>Bacillota</taxon>
        <taxon>Clostridia</taxon>
        <taxon>Neomoorellales</taxon>
        <taxon>Neomoorellaceae</taxon>
        <taxon>Neomoorella</taxon>
    </lineage>
</organism>
<dbReference type="PROSITE" id="PS51192">
    <property type="entry name" value="HELICASE_ATP_BIND_1"/>
    <property type="match status" value="1"/>
</dbReference>
<dbReference type="InterPro" id="IPR011545">
    <property type="entry name" value="DEAD/DEAH_box_helicase_dom"/>
</dbReference>
<keyword evidence="3" id="KW-0540">Nuclease</keyword>
<dbReference type="GO" id="GO:0046872">
    <property type="term" value="F:metal ion binding"/>
    <property type="evidence" value="ECO:0007669"/>
    <property type="project" value="UniProtKB-KW"/>
</dbReference>
<dbReference type="SUPFAM" id="SSF52540">
    <property type="entry name" value="P-loop containing nucleoside triphosphate hydrolases"/>
    <property type="match status" value="1"/>
</dbReference>
<dbReference type="GO" id="GO:0005524">
    <property type="term" value="F:ATP binding"/>
    <property type="evidence" value="ECO:0007669"/>
    <property type="project" value="UniProtKB-KW"/>
</dbReference>
<evidence type="ECO:0000256" key="3">
    <source>
        <dbReference type="ARBA" id="ARBA00022722"/>
    </source>
</evidence>
<dbReference type="Proteomes" id="UP000182811">
    <property type="component" value="Unassembled WGS sequence"/>
</dbReference>
<dbReference type="Gene3D" id="1.10.3210.30">
    <property type="match status" value="1"/>
</dbReference>
<evidence type="ECO:0000256" key="7">
    <source>
        <dbReference type="ARBA" id="ARBA00022806"/>
    </source>
</evidence>
<dbReference type="InterPro" id="IPR038257">
    <property type="entry name" value="CRISPR-assoc_Cas3_HD_sf"/>
</dbReference>
<evidence type="ECO:0000259" key="11">
    <source>
        <dbReference type="PROSITE" id="PS51643"/>
    </source>
</evidence>
<dbReference type="InterPro" id="IPR054712">
    <property type="entry name" value="Cas3-like_dom"/>
</dbReference>
<accession>A0A1J5P1V2</accession>
<evidence type="ECO:0000256" key="5">
    <source>
        <dbReference type="ARBA" id="ARBA00022741"/>
    </source>
</evidence>
<dbReference type="Pfam" id="PF00270">
    <property type="entry name" value="DEAD"/>
    <property type="match status" value="1"/>
</dbReference>
<evidence type="ECO:0000259" key="10">
    <source>
        <dbReference type="PROSITE" id="PS51192"/>
    </source>
</evidence>
<feature type="domain" description="HD Cas3-type" evidence="11">
    <location>
        <begin position="18"/>
        <end position="182"/>
    </location>
</feature>
<sequence>MKSWVIFMEQFLAHSANSQGKEQSLLYHLEAVAALTQKFTKPLGAPHLGYRAGLWHDLGKFHPEFQAYLRGKAGRRGPNHSSAGALLASKYFEPLAFVIAGHHGGLPDRAELKTRLKDKVQLERYNTALQNARRAIPSLEPEQPLDRELPPFLQGGAGTDVASRVELFLRLLFSSLVDADFLDTERHFEPSLTKLRQEGASIATLWSLLAADQQRLMAKSGGHVNQIRREIYDHCCRAAGLSPGFFSLTVPTGGGKTRSGMAFALLHALCYQKARIIVAIPYTSIIEQTADVYRNIFGNANVLEHHSAVAPPPDPENPTPGELRARLASENWDATLIVTTTVQLFESLFADSSSSCRKLHNLANSVIILDEVQTLPVHLLEPILDVLQQLVQFYGVTVILCSATQPALEAGPLFRGLQGIREIIPDVQKYFSLLKRVGYQVPTGNEKWSWEQVAEAMRQSCQAMAVVNTKQDALALLKALDDPEAFHLSTLLCGAHRRKVLQEVRRRLGNGQPCRLVTTQVVEAGVDLDFSLVLRAVGPLDRIVQAAGRCNREGKLQEGRVIIFNPKEGHLPPGSYKTGTEIAAALLASTTGVDLHDPGLYRIYFQRLYQSCTLDARGVQASRRSLNYPEVAQKFQMIEQRVVPVIVHYHEGPDDRKVDELMSALRHRGISRQIMRQLQPYLVNINAYTVNSLQKEGLIQEISPGLYEWLGGYDEIHGLVTQARDPEELVF</sequence>
<dbReference type="CDD" id="cd09641">
    <property type="entry name" value="Cas3''_I"/>
    <property type="match status" value="1"/>
</dbReference>
<dbReference type="GO" id="GO:0004386">
    <property type="term" value="F:helicase activity"/>
    <property type="evidence" value="ECO:0007669"/>
    <property type="project" value="UniProtKB-KW"/>
</dbReference>
<dbReference type="NCBIfam" id="TIGR01596">
    <property type="entry name" value="cas3_HD"/>
    <property type="match status" value="1"/>
</dbReference>
<dbReference type="InterPro" id="IPR006483">
    <property type="entry name" value="CRISPR-assoc_Cas3_HD"/>
</dbReference>
<name>A0A1J5P1V2_NEOTH</name>
<comment type="similarity">
    <text evidence="2">In the central section; belongs to the CRISPR-associated helicase Cas3 family.</text>
</comment>
<dbReference type="GO" id="GO:0016787">
    <property type="term" value="F:hydrolase activity"/>
    <property type="evidence" value="ECO:0007669"/>
    <property type="project" value="UniProtKB-KW"/>
</dbReference>
<dbReference type="EC" id="3.6.4.-" evidence="12"/>
<dbReference type="CDD" id="cd17930">
    <property type="entry name" value="DEXHc_cas3"/>
    <property type="match status" value="1"/>
</dbReference>
<keyword evidence="5" id="KW-0547">Nucleotide-binding</keyword>
<dbReference type="Pfam" id="PF22590">
    <property type="entry name" value="Cas3-like_C_2"/>
    <property type="match status" value="1"/>
</dbReference>
<dbReference type="EC" id="3.1.-.-" evidence="12"/>
<evidence type="ECO:0000256" key="6">
    <source>
        <dbReference type="ARBA" id="ARBA00022801"/>
    </source>
</evidence>
<keyword evidence="8" id="KW-0067">ATP-binding</keyword>
<dbReference type="GO" id="GO:0003676">
    <property type="term" value="F:nucleic acid binding"/>
    <property type="evidence" value="ECO:0007669"/>
    <property type="project" value="InterPro"/>
</dbReference>
<evidence type="ECO:0000256" key="4">
    <source>
        <dbReference type="ARBA" id="ARBA00022723"/>
    </source>
</evidence>